<comment type="caution">
    <text evidence="6">The sequence shown here is derived from an EMBL/GenBank/DDBJ whole genome shotgun (WGS) entry which is preliminary data.</text>
</comment>
<proteinExistence type="inferred from homology"/>
<dbReference type="NCBIfam" id="NF009888">
    <property type="entry name" value="PRK13348.1"/>
    <property type="match status" value="1"/>
</dbReference>
<dbReference type="InterPro" id="IPR017685">
    <property type="entry name" value="ArgP"/>
</dbReference>
<dbReference type="NCBIfam" id="TIGR03298">
    <property type="entry name" value="argP"/>
    <property type="match status" value="1"/>
</dbReference>
<evidence type="ECO:0000313" key="6">
    <source>
        <dbReference type="EMBL" id="TCK60410.1"/>
    </source>
</evidence>
<dbReference type="InterPro" id="IPR000847">
    <property type="entry name" value="LysR_HTH_N"/>
</dbReference>
<dbReference type="PANTHER" id="PTHR30579">
    <property type="entry name" value="TRANSCRIPTIONAL REGULATOR"/>
    <property type="match status" value="1"/>
</dbReference>
<dbReference type="SUPFAM" id="SSF53850">
    <property type="entry name" value="Periplasmic binding protein-like II"/>
    <property type="match status" value="1"/>
</dbReference>
<organism evidence="6 7">
    <name type="scientific">Seleniivibrio woodruffii</name>
    <dbReference type="NCBI Taxonomy" id="1078050"/>
    <lineage>
        <taxon>Bacteria</taxon>
        <taxon>Pseudomonadati</taxon>
        <taxon>Deferribacterota</taxon>
        <taxon>Deferribacteres</taxon>
        <taxon>Deferribacterales</taxon>
        <taxon>Geovibrionaceae</taxon>
        <taxon>Seleniivibrio</taxon>
    </lineage>
</organism>
<dbReference type="PRINTS" id="PR00039">
    <property type="entry name" value="HTHLYSR"/>
</dbReference>
<comment type="similarity">
    <text evidence="1">Belongs to the LysR transcriptional regulatory family.</text>
</comment>
<evidence type="ECO:0000256" key="1">
    <source>
        <dbReference type="ARBA" id="ARBA00009437"/>
    </source>
</evidence>
<evidence type="ECO:0000256" key="3">
    <source>
        <dbReference type="ARBA" id="ARBA00023125"/>
    </source>
</evidence>
<protein>
    <submittedName>
        <fullName evidence="6">LysR family transcriptional regulator (Chromosome initiation inhibitor)</fullName>
    </submittedName>
</protein>
<sequence length="293" mass="33192">MYDYKLLEAFCAVVECGGFEKAAEKLFITQSAVSQRVRLLEDAAKSVLLVRSNPPVPTDTGRAFIAHFNKVRMLESELEKTLSHDEDCGYTSISVGLNADTLATWFFDAIEETVKRENILLKLRVDDQEVTHGMLKNGDVSGCISTRSTPMQGCSVHYLGKTTYRMYVSPHKKDEWFPEGFTIEALKSVPVIIYNERDTLHTQMFRNALGTEEVQYPSLFIPSVEKYLDAVIRGLGIGMMPDPQCWPFLQKGIIADAAAPFTVEAHLYWHRWNIHSKPLDALTKALIRYCKDM</sequence>
<dbReference type="InterPro" id="IPR050176">
    <property type="entry name" value="LTTR"/>
</dbReference>
<evidence type="ECO:0000259" key="5">
    <source>
        <dbReference type="PROSITE" id="PS50931"/>
    </source>
</evidence>
<dbReference type="SUPFAM" id="SSF46785">
    <property type="entry name" value="Winged helix' DNA-binding domain"/>
    <property type="match status" value="1"/>
</dbReference>
<evidence type="ECO:0000256" key="2">
    <source>
        <dbReference type="ARBA" id="ARBA00023015"/>
    </source>
</evidence>
<dbReference type="PROSITE" id="PS50931">
    <property type="entry name" value="HTH_LYSR"/>
    <property type="match status" value="1"/>
</dbReference>
<dbReference type="EMBL" id="SMGG01000004">
    <property type="protein sequence ID" value="TCK60410.1"/>
    <property type="molecule type" value="Genomic_DNA"/>
</dbReference>
<dbReference type="AlphaFoldDB" id="A0A4R1K8S2"/>
<evidence type="ECO:0000313" key="7">
    <source>
        <dbReference type="Proteomes" id="UP000294614"/>
    </source>
</evidence>
<dbReference type="Gene3D" id="1.10.10.10">
    <property type="entry name" value="Winged helix-like DNA-binding domain superfamily/Winged helix DNA-binding domain"/>
    <property type="match status" value="1"/>
</dbReference>
<dbReference type="PANTHER" id="PTHR30579:SF2">
    <property type="entry name" value="HTH-TYPE TRANSCRIPTIONAL REGULATOR ARGP"/>
    <property type="match status" value="1"/>
</dbReference>
<dbReference type="InterPro" id="IPR036388">
    <property type="entry name" value="WH-like_DNA-bd_sf"/>
</dbReference>
<keyword evidence="7" id="KW-1185">Reference proteome</keyword>
<reference evidence="6 7" key="1">
    <citation type="submission" date="2019-03" db="EMBL/GenBank/DDBJ databases">
        <title>Genomic Encyclopedia of Type Strains, Phase IV (KMG-IV): sequencing the most valuable type-strain genomes for metagenomic binning, comparative biology and taxonomic classification.</title>
        <authorList>
            <person name="Goeker M."/>
        </authorList>
    </citation>
    <scope>NUCLEOTIDE SEQUENCE [LARGE SCALE GENOMIC DNA]</scope>
    <source>
        <strain evidence="6 7">DSM 24984</strain>
    </source>
</reference>
<dbReference type="Gene3D" id="3.40.190.290">
    <property type="match status" value="1"/>
</dbReference>
<dbReference type="NCBIfam" id="NF002964">
    <property type="entry name" value="PRK03635.1"/>
    <property type="match status" value="1"/>
</dbReference>
<dbReference type="Proteomes" id="UP000294614">
    <property type="component" value="Unassembled WGS sequence"/>
</dbReference>
<dbReference type="InterPro" id="IPR036390">
    <property type="entry name" value="WH_DNA-bd_sf"/>
</dbReference>
<keyword evidence="3" id="KW-0238">DNA-binding</keyword>
<name>A0A4R1K8S2_9BACT</name>
<dbReference type="RefSeq" id="WP_132873097.1">
    <property type="nucleotide sequence ID" value="NZ_SMGG01000004.1"/>
</dbReference>
<gene>
    <name evidence="6" type="ORF">C8D98_1283</name>
</gene>
<dbReference type="InterPro" id="IPR005119">
    <property type="entry name" value="LysR_subst-bd"/>
</dbReference>
<accession>A0A4R1K8S2</accession>
<dbReference type="GO" id="GO:0003700">
    <property type="term" value="F:DNA-binding transcription factor activity"/>
    <property type="evidence" value="ECO:0007669"/>
    <property type="project" value="InterPro"/>
</dbReference>
<keyword evidence="2" id="KW-0805">Transcription regulation</keyword>
<feature type="domain" description="HTH lysR-type" evidence="5">
    <location>
        <begin position="1"/>
        <end position="58"/>
    </location>
</feature>
<dbReference type="GO" id="GO:0003677">
    <property type="term" value="F:DNA binding"/>
    <property type="evidence" value="ECO:0007669"/>
    <property type="project" value="UniProtKB-KW"/>
</dbReference>
<evidence type="ECO:0000256" key="4">
    <source>
        <dbReference type="ARBA" id="ARBA00023163"/>
    </source>
</evidence>
<dbReference type="Pfam" id="PF00126">
    <property type="entry name" value="HTH_1"/>
    <property type="match status" value="1"/>
</dbReference>
<dbReference type="OrthoDB" id="3252676at2"/>
<dbReference type="Pfam" id="PF03466">
    <property type="entry name" value="LysR_substrate"/>
    <property type="match status" value="1"/>
</dbReference>
<keyword evidence="4" id="KW-0804">Transcription</keyword>